<evidence type="ECO:0000256" key="1">
    <source>
        <dbReference type="PROSITE-ProRule" id="PRU00339"/>
    </source>
</evidence>
<reference evidence="4 5" key="1">
    <citation type="journal article" date="2012" name="Extremophiles">
        <title>Thermotomaculum hydrothermale gen. nov., sp. nov., a novel heterotrophic thermophile within the phylum Acidobacteria from a deep-sea hydrothermal vent chimney in the Southern Okinawa Trough.</title>
        <authorList>
            <person name="Izumi H."/>
            <person name="Nunoura T."/>
            <person name="Miyazaki M."/>
            <person name="Mino S."/>
            <person name="Toki T."/>
            <person name="Takai K."/>
            <person name="Sako Y."/>
            <person name="Sawabe T."/>
            <person name="Nakagawa S."/>
        </authorList>
    </citation>
    <scope>NUCLEOTIDE SEQUENCE [LARGE SCALE GENOMIC DNA]</scope>
    <source>
        <strain evidence="4 5">AC55</strain>
    </source>
</reference>
<dbReference type="AlphaFoldDB" id="A0A7R6PMK8"/>
<protein>
    <recommendedName>
        <fullName evidence="3">FHA domain-containing protein</fullName>
    </recommendedName>
</protein>
<keyword evidence="2" id="KW-1133">Transmembrane helix</keyword>
<dbReference type="InterPro" id="IPR008984">
    <property type="entry name" value="SMAD_FHA_dom_sf"/>
</dbReference>
<dbReference type="Pfam" id="PF14853">
    <property type="entry name" value="Fis1_TPR_C"/>
    <property type="match status" value="1"/>
</dbReference>
<feature type="domain" description="FHA" evidence="3">
    <location>
        <begin position="184"/>
        <end position="233"/>
    </location>
</feature>
<evidence type="ECO:0000313" key="5">
    <source>
        <dbReference type="Proteomes" id="UP000595564"/>
    </source>
</evidence>
<organism evidence="4 5">
    <name type="scientific">Thermotomaculum hydrothermale</name>
    <dbReference type="NCBI Taxonomy" id="981385"/>
    <lineage>
        <taxon>Bacteria</taxon>
        <taxon>Pseudomonadati</taxon>
        <taxon>Acidobacteriota</taxon>
        <taxon>Holophagae</taxon>
        <taxon>Thermotomaculales</taxon>
        <taxon>Thermotomaculaceae</taxon>
        <taxon>Thermotomaculum</taxon>
    </lineage>
</organism>
<dbReference type="SMART" id="SM00028">
    <property type="entry name" value="TPR"/>
    <property type="match status" value="3"/>
</dbReference>
<dbReference type="KEGG" id="thyd:TTHT_0765"/>
<dbReference type="Gene3D" id="1.25.40.10">
    <property type="entry name" value="Tetratricopeptide repeat domain"/>
    <property type="match status" value="1"/>
</dbReference>
<dbReference type="EMBL" id="AP017470">
    <property type="protein sequence ID" value="BBB32333.1"/>
    <property type="molecule type" value="Genomic_DNA"/>
</dbReference>
<sequence>MKVIFKPLSKEVENAFTINCRKNPRLTIGRKDTNDIVLPFRNVSSFHAIVECVDEVIYVEDLNSTNGTFVNDNRITGRVSVADKDRVRFATYEFLIEVEKEEEKQSVETDEASNGTVLMDASKVQEIQEIIEEESKDDNNVANKEKGTETVLYGVKGLVQYGRLVLLDENRNFLEEFELKESEISIGRDSINNISIDHPSISRVHCFINRKDDYYEVVDNDSTNGVFINDKKVKKAILKNGDILKLGDKEFVFIAPGELFSPSFLKDKKEKKSFNFDRKKVYITIFAVFFVLIVILALLPSGEKRVKRNTKISVKELKLDVINSFKNEDWDNVVYLIENFNLKGFENEYSKAKFEIENRKKYLKLVDLISDNNFQEAEKLLSTIDEKSVYYQKGQSLLTEKKGEFISNKLEEIDSLIDSDKIVEAYNKIIKLKTKFPENEKISLLAQELEKKYKTYQKRKKARQKYFALRRKVNSQANSLVEKAKELYLNGNIVDSIAKLIDARQLYIAKNLTVPSKIDRLKENLSKVRTLYLKGKKQVMQGNTEAAANNFEKLFEISKKYLWGEDGKIENECKKLLKDYYVSKANSFYKVNNYTKALDYANRVLDISPSDRSMQALKRDILRKAKSLYNKGYIEQTQYNNCKAALYYFRQVVEILPSSDPIYKKAMKRIKECEK</sequence>
<dbReference type="Pfam" id="PF00498">
    <property type="entry name" value="FHA"/>
    <property type="match status" value="2"/>
</dbReference>
<dbReference type="PROSITE" id="PS50006">
    <property type="entry name" value="FHA_DOMAIN"/>
    <property type="match status" value="2"/>
</dbReference>
<proteinExistence type="predicted"/>
<accession>A0A7R6PMK8</accession>
<evidence type="ECO:0000259" key="3">
    <source>
        <dbReference type="PROSITE" id="PS50006"/>
    </source>
</evidence>
<dbReference type="SMART" id="SM00240">
    <property type="entry name" value="FHA"/>
    <property type="match status" value="2"/>
</dbReference>
<dbReference type="Gene3D" id="2.60.200.20">
    <property type="match status" value="2"/>
</dbReference>
<keyword evidence="1" id="KW-0802">TPR repeat</keyword>
<feature type="domain" description="FHA" evidence="3">
    <location>
        <begin position="26"/>
        <end position="75"/>
    </location>
</feature>
<keyword evidence="2" id="KW-0812">Transmembrane</keyword>
<dbReference type="PANTHER" id="PTHR23308">
    <property type="entry name" value="NUCLEAR INHIBITOR OF PROTEIN PHOSPHATASE-1"/>
    <property type="match status" value="1"/>
</dbReference>
<dbReference type="InterPro" id="IPR000253">
    <property type="entry name" value="FHA_dom"/>
</dbReference>
<dbReference type="InterPro" id="IPR050923">
    <property type="entry name" value="Cell_Proc_Reg/RNA_Proc"/>
</dbReference>
<dbReference type="InterPro" id="IPR011990">
    <property type="entry name" value="TPR-like_helical_dom_sf"/>
</dbReference>
<dbReference type="InterPro" id="IPR028061">
    <property type="entry name" value="Fis1_TPR_C"/>
</dbReference>
<evidence type="ECO:0000313" key="4">
    <source>
        <dbReference type="EMBL" id="BBB32333.1"/>
    </source>
</evidence>
<gene>
    <name evidence="4" type="ORF">TTHT_0765</name>
</gene>
<dbReference type="SUPFAM" id="SSF49879">
    <property type="entry name" value="SMAD/FHA domain"/>
    <property type="match status" value="2"/>
</dbReference>
<feature type="repeat" description="TPR" evidence="1">
    <location>
        <begin position="578"/>
        <end position="611"/>
    </location>
</feature>
<name>A0A7R6PMK8_9BACT</name>
<dbReference type="CDD" id="cd00060">
    <property type="entry name" value="FHA"/>
    <property type="match status" value="2"/>
</dbReference>
<feature type="transmembrane region" description="Helical" evidence="2">
    <location>
        <begin position="281"/>
        <end position="299"/>
    </location>
</feature>
<dbReference type="InterPro" id="IPR019734">
    <property type="entry name" value="TPR_rpt"/>
</dbReference>
<dbReference type="Proteomes" id="UP000595564">
    <property type="component" value="Chromosome"/>
</dbReference>
<keyword evidence="2" id="KW-0472">Membrane</keyword>
<evidence type="ECO:0000256" key="2">
    <source>
        <dbReference type="SAM" id="Phobius"/>
    </source>
</evidence>
<dbReference type="RefSeq" id="WP_201328679.1">
    <property type="nucleotide sequence ID" value="NZ_AP017470.1"/>
</dbReference>
<dbReference type="SUPFAM" id="SSF48452">
    <property type="entry name" value="TPR-like"/>
    <property type="match status" value="1"/>
</dbReference>
<dbReference type="PROSITE" id="PS50005">
    <property type="entry name" value="TPR"/>
    <property type="match status" value="1"/>
</dbReference>
<keyword evidence="5" id="KW-1185">Reference proteome</keyword>